<name>A0A670IMN4_PODMU</name>
<evidence type="ECO:0000256" key="7">
    <source>
        <dbReference type="ARBA" id="ARBA00038298"/>
    </source>
</evidence>
<comment type="subcellular location">
    <subcellularLocation>
        <location evidence="1">Membrane</location>
        <topology evidence="1">Multi-pass membrane protein</topology>
    </subcellularLocation>
</comment>
<evidence type="ECO:0000256" key="8">
    <source>
        <dbReference type="RuleBase" id="RU079119"/>
    </source>
</evidence>
<comment type="catalytic activity">
    <reaction evidence="8">
        <text>L-cysteinyl-[protein] + hexadecanoyl-CoA = S-hexadecanoyl-L-cysteinyl-[protein] + CoA</text>
        <dbReference type="Rhea" id="RHEA:36683"/>
        <dbReference type="Rhea" id="RHEA-COMP:10131"/>
        <dbReference type="Rhea" id="RHEA-COMP:11032"/>
        <dbReference type="ChEBI" id="CHEBI:29950"/>
        <dbReference type="ChEBI" id="CHEBI:57287"/>
        <dbReference type="ChEBI" id="CHEBI:57379"/>
        <dbReference type="ChEBI" id="CHEBI:74151"/>
        <dbReference type="EC" id="2.3.1.225"/>
    </reaction>
</comment>
<dbReference type="GeneID" id="114604327"/>
<dbReference type="GO" id="GO:0005783">
    <property type="term" value="C:endoplasmic reticulum"/>
    <property type="evidence" value="ECO:0007669"/>
    <property type="project" value="TreeGrafter"/>
</dbReference>
<keyword evidence="11" id="KW-1185">Reference proteome</keyword>
<dbReference type="RefSeq" id="XP_028600195.1">
    <property type="nucleotide sequence ID" value="XM_028744362.1"/>
</dbReference>
<dbReference type="Proteomes" id="UP000472272">
    <property type="component" value="Chromosome 9"/>
</dbReference>
<dbReference type="GO" id="GO:0005794">
    <property type="term" value="C:Golgi apparatus"/>
    <property type="evidence" value="ECO:0007669"/>
    <property type="project" value="TreeGrafter"/>
</dbReference>
<evidence type="ECO:0000256" key="3">
    <source>
        <dbReference type="ARBA" id="ARBA00022692"/>
    </source>
</evidence>
<reference evidence="10" key="2">
    <citation type="submission" date="2025-08" db="UniProtKB">
        <authorList>
            <consortium name="Ensembl"/>
        </authorList>
    </citation>
    <scope>IDENTIFICATION</scope>
</reference>
<dbReference type="OrthoDB" id="163438at2759"/>
<evidence type="ECO:0000256" key="4">
    <source>
        <dbReference type="ARBA" id="ARBA00022989"/>
    </source>
</evidence>
<dbReference type="KEGG" id="pmua:114604327"/>
<dbReference type="GeneTree" id="ENSGT00940000169962"/>
<dbReference type="OMA" id="TYLFWIM"/>
<feature type="transmembrane region" description="Helical" evidence="8">
    <location>
        <begin position="183"/>
        <end position="212"/>
    </location>
</feature>
<dbReference type="Pfam" id="PF01529">
    <property type="entry name" value="DHHC"/>
    <property type="match status" value="1"/>
</dbReference>
<dbReference type="InterPro" id="IPR039859">
    <property type="entry name" value="PFA4/ZDH16/20/ERF2-like"/>
</dbReference>
<dbReference type="PROSITE" id="PS50216">
    <property type="entry name" value="DHHC"/>
    <property type="match status" value="1"/>
</dbReference>
<feature type="transmembrane region" description="Helical" evidence="8">
    <location>
        <begin position="21"/>
        <end position="45"/>
    </location>
</feature>
<keyword evidence="3 8" id="KW-0812">Transmembrane</keyword>
<evidence type="ECO:0000256" key="5">
    <source>
        <dbReference type="ARBA" id="ARBA00023136"/>
    </source>
</evidence>
<keyword evidence="4 8" id="KW-1133">Transmembrane helix</keyword>
<dbReference type="EC" id="2.3.1.225" evidence="8"/>
<dbReference type="PANTHER" id="PTHR22883:SF23">
    <property type="entry name" value="PALMITOYLTRANSFERASE ZDHHC6"/>
    <property type="match status" value="1"/>
</dbReference>
<feature type="transmembrane region" description="Helical" evidence="8">
    <location>
        <begin position="51"/>
        <end position="71"/>
    </location>
</feature>
<accession>A0A670IMN4</accession>
<organism evidence="10 11">
    <name type="scientific">Podarcis muralis</name>
    <name type="common">Wall lizard</name>
    <name type="synonym">Lacerta muralis</name>
    <dbReference type="NCBI Taxonomy" id="64176"/>
    <lineage>
        <taxon>Eukaryota</taxon>
        <taxon>Metazoa</taxon>
        <taxon>Chordata</taxon>
        <taxon>Craniata</taxon>
        <taxon>Vertebrata</taxon>
        <taxon>Euteleostomi</taxon>
        <taxon>Lepidosauria</taxon>
        <taxon>Squamata</taxon>
        <taxon>Bifurcata</taxon>
        <taxon>Unidentata</taxon>
        <taxon>Episquamata</taxon>
        <taxon>Laterata</taxon>
        <taxon>Lacertibaenia</taxon>
        <taxon>Lacertidae</taxon>
        <taxon>Podarcis</taxon>
    </lineage>
</organism>
<reference evidence="10" key="3">
    <citation type="submission" date="2025-09" db="UniProtKB">
        <authorList>
            <consortium name="Ensembl"/>
        </authorList>
    </citation>
    <scope>IDENTIFICATION</scope>
</reference>
<sequence>MTQPRILSFTRSWKFSSPGESKVAILFFYSCTFLWGYPTYLFWIMPLSLNTLWNAHATFLLGNALMWFLFLKASMMNPGLLPQHTDEYYQAIRQVDYLNYWEEGKILLPRLCHECHLVKPLRAKHCRIINRCVSGFDHYCPFIYNSVGYRNRPYFVGFLTTMCLNSVVGIYLCWNWFNVMGRSIFIGIGFLFLSVIATTSAMMTSLCVYMAAVNLTTAECFKTTKYAYLLDHQGKFFNPFDRGIILNFMEFLHTIKPLTEEELKKAELTLV</sequence>
<dbReference type="Ensembl" id="ENSPMRT00000013674.1">
    <property type="protein sequence ID" value="ENSPMRP00000012804.1"/>
    <property type="gene ID" value="ENSPMRG00000008559.1"/>
</dbReference>
<protein>
    <recommendedName>
        <fullName evidence="8">Palmitoyltransferase</fullName>
        <ecNumber evidence="8">2.3.1.225</ecNumber>
    </recommendedName>
</protein>
<evidence type="ECO:0000256" key="1">
    <source>
        <dbReference type="ARBA" id="ARBA00004141"/>
    </source>
</evidence>
<keyword evidence="5 8" id="KW-0472">Membrane</keyword>
<feature type="domain" description="Palmitoyltransferase DHHC" evidence="9">
    <location>
        <begin position="110"/>
        <end position="218"/>
    </location>
</feature>
<dbReference type="InterPro" id="IPR001594">
    <property type="entry name" value="Palmitoyltrfase_DHHC"/>
</dbReference>
<evidence type="ECO:0000256" key="2">
    <source>
        <dbReference type="ARBA" id="ARBA00022679"/>
    </source>
</evidence>
<feature type="transmembrane region" description="Helical" evidence="8">
    <location>
        <begin position="154"/>
        <end position="177"/>
    </location>
</feature>
<keyword evidence="6 8" id="KW-0012">Acyltransferase</keyword>
<evidence type="ECO:0000313" key="10">
    <source>
        <dbReference type="Ensembl" id="ENSPMRP00000012804.1"/>
    </source>
</evidence>
<evidence type="ECO:0000259" key="9">
    <source>
        <dbReference type="Pfam" id="PF01529"/>
    </source>
</evidence>
<gene>
    <name evidence="10" type="primary">LOC114604327</name>
</gene>
<proteinExistence type="inferred from homology"/>
<dbReference type="GO" id="GO:0019706">
    <property type="term" value="F:protein-cysteine S-palmitoyltransferase activity"/>
    <property type="evidence" value="ECO:0007669"/>
    <property type="project" value="UniProtKB-EC"/>
</dbReference>
<comment type="domain">
    <text evidence="8">The DHHC domain is required for palmitoyltransferase activity.</text>
</comment>
<dbReference type="GO" id="GO:0006612">
    <property type="term" value="P:protein targeting to membrane"/>
    <property type="evidence" value="ECO:0007669"/>
    <property type="project" value="TreeGrafter"/>
</dbReference>
<evidence type="ECO:0000256" key="6">
    <source>
        <dbReference type="ARBA" id="ARBA00023315"/>
    </source>
</evidence>
<evidence type="ECO:0000313" key="11">
    <source>
        <dbReference type="Proteomes" id="UP000472272"/>
    </source>
</evidence>
<dbReference type="PANTHER" id="PTHR22883">
    <property type="entry name" value="ZINC FINGER DHHC DOMAIN CONTAINING PROTEIN"/>
    <property type="match status" value="1"/>
</dbReference>
<comment type="similarity">
    <text evidence="7">Belongs to the DHHC palmitoyltransferase family. PFA5 subfamily.</text>
</comment>
<dbReference type="GO" id="GO:0016020">
    <property type="term" value="C:membrane"/>
    <property type="evidence" value="ECO:0007669"/>
    <property type="project" value="UniProtKB-SubCell"/>
</dbReference>
<dbReference type="AlphaFoldDB" id="A0A670IMN4"/>
<keyword evidence="2 8" id="KW-0808">Transferase</keyword>
<reference evidence="10 11" key="1">
    <citation type="journal article" date="2019" name="Proc. Natl. Acad. Sci. U.S.A.">
        <title>Regulatory changes in pterin and carotenoid genes underlie balanced color polymorphisms in the wall lizard.</title>
        <authorList>
            <person name="Andrade P."/>
            <person name="Pinho C."/>
            <person name="Perez I de Lanuza G."/>
            <person name="Afonso S."/>
            <person name="Brejcha J."/>
            <person name="Rubin C.J."/>
            <person name="Wallerman O."/>
            <person name="Pereira P."/>
            <person name="Sabatino S.J."/>
            <person name="Bellati A."/>
            <person name="Pellitteri-Rosa D."/>
            <person name="Bosakova Z."/>
            <person name="Bunikis I."/>
            <person name="Carretero M.A."/>
            <person name="Feiner N."/>
            <person name="Marsik P."/>
            <person name="Pauperio F."/>
            <person name="Salvi D."/>
            <person name="Soler L."/>
            <person name="While G.M."/>
            <person name="Uller T."/>
            <person name="Font E."/>
            <person name="Andersson L."/>
            <person name="Carneiro M."/>
        </authorList>
    </citation>
    <scope>NUCLEOTIDE SEQUENCE</scope>
</reference>